<gene>
    <name evidence="2" type="ORF">FOT42_016835</name>
</gene>
<keyword evidence="3" id="KW-1185">Reference proteome</keyword>
<organism evidence="2 3">
    <name type="scientific">Flagellimonas hadalis</name>
    <dbReference type="NCBI Taxonomy" id="2597517"/>
    <lineage>
        <taxon>Bacteria</taxon>
        <taxon>Pseudomonadati</taxon>
        <taxon>Bacteroidota</taxon>
        <taxon>Flavobacteriia</taxon>
        <taxon>Flavobacteriales</taxon>
        <taxon>Flavobacteriaceae</taxon>
        <taxon>Flagellimonas</taxon>
    </lineage>
</organism>
<sequence>MKLSEYILITVLLLCMACSPDQETYEAMGSLSDRMLPTPENSDNPYDDVGRIYRASLPGTHTGYPLGTGSKRRGNATDPRSSLHTLSIGWSLSTPAQARFRELVDTILSASHDGYAPFHAKMVTYEAHTMDDPILTDLDKQYLLTFASLVRHASYPETNVQGTTGIEDEDWDISIPNAMEVAPSALDPVAGQDTDPIFPSPDKGPSNPGP</sequence>
<evidence type="ECO:0000313" key="2">
    <source>
        <dbReference type="EMBL" id="KAB5484214.1"/>
    </source>
</evidence>
<evidence type="ECO:0000256" key="1">
    <source>
        <dbReference type="SAM" id="MobiDB-lite"/>
    </source>
</evidence>
<dbReference type="OrthoDB" id="646079at2"/>
<dbReference type="Proteomes" id="UP000319204">
    <property type="component" value="Unassembled WGS sequence"/>
</dbReference>
<dbReference type="AlphaFoldDB" id="A0A5N5IK45"/>
<comment type="caution">
    <text evidence="2">The sequence shown here is derived from an EMBL/GenBank/DDBJ whole genome shotgun (WGS) entry which is preliminary data.</text>
</comment>
<protein>
    <submittedName>
        <fullName evidence="2">Uncharacterized protein</fullName>
    </submittedName>
</protein>
<feature type="region of interest" description="Disordered" evidence="1">
    <location>
        <begin position="182"/>
        <end position="210"/>
    </location>
</feature>
<evidence type="ECO:0000313" key="3">
    <source>
        <dbReference type="Proteomes" id="UP000319204"/>
    </source>
</evidence>
<dbReference type="EMBL" id="VNIK02000017">
    <property type="protein sequence ID" value="KAB5484214.1"/>
    <property type="molecule type" value="Genomic_DNA"/>
</dbReference>
<dbReference type="RefSeq" id="WP_151891685.1">
    <property type="nucleotide sequence ID" value="NZ_VNIK02000017.1"/>
</dbReference>
<reference evidence="2" key="1">
    <citation type="submission" date="2019-10" db="EMBL/GenBank/DDBJ databases">
        <title>Muricauda hadale sp. nov., a piezophilic bacterium isolated from hadopelagic water of the Mariana Trench.</title>
        <authorList>
            <person name="Wei Y."/>
        </authorList>
    </citation>
    <scope>NUCLEOTIDE SEQUENCE [LARGE SCALE GENOMIC DNA]</scope>
    <source>
        <strain evidence="2">MT-229</strain>
    </source>
</reference>
<accession>A0A5N5IK45</accession>
<proteinExistence type="predicted"/>
<name>A0A5N5IK45_9FLAO</name>